<comment type="caution">
    <text evidence="6">The sequence shown here is derived from an EMBL/GenBank/DDBJ whole genome shotgun (WGS) entry which is preliminary data.</text>
</comment>
<dbReference type="GO" id="GO:0005886">
    <property type="term" value="C:plasma membrane"/>
    <property type="evidence" value="ECO:0007669"/>
    <property type="project" value="TreeGrafter"/>
</dbReference>
<name>A0AAV5S874_9BILA</name>
<reference evidence="6" key="1">
    <citation type="submission" date="2023-10" db="EMBL/GenBank/DDBJ databases">
        <title>Genome assembly of Pristionchus species.</title>
        <authorList>
            <person name="Yoshida K."/>
            <person name="Sommer R.J."/>
        </authorList>
    </citation>
    <scope>NUCLEOTIDE SEQUENCE</scope>
    <source>
        <strain evidence="6">RS0144</strain>
    </source>
</reference>
<evidence type="ECO:0008006" key="8">
    <source>
        <dbReference type="Google" id="ProtNLM"/>
    </source>
</evidence>
<feature type="transmembrane region" description="Helical" evidence="5">
    <location>
        <begin position="281"/>
        <end position="303"/>
    </location>
</feature>
<evidence type="ECO:0000256" key="4">
    <source>
        <dbReference type="ARBA" id="ARBA00023136"/>
    </source>
</evidence>
<evidence type="ECO:0000256" key="2">
    <source>
        <dbReference type="ARBA" id="ARBA00022692"/>
    </source>
</evidence>
<accession>A0AAV5S874</accession>
<comment type="subcellular location">
    <subcellularLocation>
        <location evidence="1">Membrane</location>
        <topology evidence="1">Multi-pass membrane protein</topology>
    </subcellularLocation>
</comment>
<dbReference type="InterPro" id="IPR003689">
    <property type="entry name" value="ZIP"/>
</dbReference>
<organism evidence="6 7">
    <name type="scientific">Pristionchus entomophagus</name>
    <dbReference type="NCBI Taxonomy" id="358040"/>
    <lineage>
        <taxon>Eukaryota</taxon>
        <taxon>Metazoa</taxon>
        <taxon>Ecdysozoa</taxon>
        <taxon>Nematoda</taxon>
        <taxon>Chromadorea</taxon>
        <taxon>Rhabditida</taxon>
        <taxon>Rhabditina</taxon>
        <taxon>Diplogasteromorpha</taxon>
        <taxon>Diplogasteroidea</taxon>
        <taxon>Neodiplogasteridae</taxon>
        <taxon>Pristionchus</taxon>
    </lineage>
</organism>
<feature type="transmembrane region" description="Helical" evidence="5">
    <location>
        <begin position="6"/>
        <end position="26"/>
    </location>
</feature>
<feature type="transmembrane region" description="Helical" evidence="5">
    <location>
        <begin position="88"/>
        <end position="105"/>
    </location>
</feature>
<evidence type="ECO:0000313" key="7">
    <source>
        <dbReference type="Proteomes" id="UP001432027"/>
    </source>
</evidence>
<dbReference type="AlphaFoldDB" id="A0AAV5S874"/>
<gene>
    <name evidence="6" type="ORF">PENTCL1PPCAC_737</name>
</gene>
<sequence>EMDQTLLQILLAIGMLVATAIAGLSSMKLMALLTNTDGKQSKKSARWLSLLSCFSGGIFLATCFLDIIPDIDEKYRLFISMSKVHWDFPVTYFIICLGFFLVYLIEEVCIQIFSMTGNGHSHGDSHAPVQFDDGKITVTVDTNSSVYVSVHPLHRLHHLSHSSAFHCSQIIEESMKYATSTDESYFLKSLTFTIAMSFHSILEGFALGVQDTTSGIITLFVSLLLHKAVEALSVGMQVSKDNTNRKKAVIATILIYAVMTPIGSLFGAVLQNSSLDPVYKLGSVILFESLAAGTFIYVTFLEVLAREKDNEYNSLAQLLSIFLGFSIIAVQQFFTS</sequence>
<keyword evidence="7" id="KW-1185">Reference proteome</keyword>
<proteinExistence type="predicted"/>
<keyword evidence="2 5" id="KW-0812">Transmembrane</keyword>
<feature type="non-terminal residue" evidence="6">
    <location>
        <position position="1"/>
    </location>
</feature>
<evidence type="ECO:0000256" key="1">
    <source>
        <dbReference type="ARBA" id="ARBA00004141"/>
    </source>
</evidence>
<feature type="transmembrane region" description="Helical" evidence="5">
    <location>
        <begin position="185"/>
        <end position="202"/>
    </location>
</feature>
<feature type="transmembrane region" description="Helical" evidence="5">
    <location>
        <begin position="47"/>
        <end position="68"/>
    </location>
</feature>
<dbReference type="PANTHER" id="PTHR11040">
    <property type="entry name" value="ZINC/IRON TRANSPORTER"/>
    <property type="match status" value="1"/>
</dbReference>
<feature type="transmembrane region" description="Helical" evidence="5">
    <location>
        <begin position="315"/>
        <end position="334"/>
    </location>
</feature>
<feature type="transmembrane region" description="Helical" evidence="5">
    <location>
        <begin position="214"/>
        <end position="236"/>
    </location>
</feature>
<dbReference type="Pfam" id="PF02535">
    <property type="entry name" value="Zip"/>
    <property type="match status" value="1"/>
</dbReference>
<keyword evidence="3 5" id="KW-1133">Transmembrane helix</keyword>
<feature type="non-terminal residue" evidence="6">
    <location>
        <position position="336"/>
    </location>
</feature>
<evidence type="ECO:0000313" key="6">
    <source>
        <dbReference type="EMBL" id="GMS78562.1"/>
    </source>
</evidence>
<dbReference type="PANTHER" id="PTHR11040:SF74">
    <property type="entry name" value="ZINC TRANSPORTER ZIP3"/>
    <property type="match status" value="1"/>
</dbReference>
<dbReference type="EMBL" id="BTSX01000001">
    <property type="protein sequence ID" value="GMS78562.1"/>
    <property type="molecule type" value="Genomic_DNA"/>
</dbReference>
<keyword evidence="4 5" id="KW-0472">Membrane</keyword>
<dbReference type="Proteomes" id="UP001432027">
    <property type="component" value="Unassembled WGS sequence"/>
</dbReference>
<evidence type="ECO:0000256" key="5">
    <source>
        <dbReference type="SAM" id="Phobius"/>
    </source>
</evidence>
<protein>
    <recommendedName>
        <fullName evidence="8">Zinc transporter ZIP2</fullName>
    </recommendedName>
</protein>
<evidence type="ECO:0000256" key="3">
    <source>
        <dbReference type="ARBA" id="ARBA00022989"/>
    </source>
</evidence>
<dbReference type="GO" id="GO:0005385">
    <property type="term" value="F:zinc ion transmembrane transporter activity"/>
    <property type="evidence" value="ECO:0007669"/>
    <property type="project" value="TreeGrafter"/>
</dbReference>
<feature type="transmembrane region" description="Helical" evidence="5">
    <location>
        <begin position="248"/>
        <end position="269"/>
    </location>
</feature>